<keyword evidence="2" id="KW-0472">Membrane</keyword>
<keyword evidence="4" id="KW-1185">Reference proteome</keyword>
<dbReference type="Gene3D" id="3.20.20.80">
    <property type="entry name" value="Glycosidases"/>
    <property type="match status" value="1"/>
</dbReference>
<dbReference type="GO" id="GO:0016052">
    <property type="term" value="P:carbohydrate catabolic process"/>
    <property type="evidence" value="ECO:0007669"/>
    <property type="project" value="TreeGrafter"/>
</dbReference>
<dbReference type="GO" id="GO:0016998">
    <property type="term" value="P:cell wall macromolecule catabolic process"/>
    <property type="evidence" value="ECO:0007669"/>
    <property type="project" value="InterPro"/>
</dbReference>
<dbReference type="PANTHER" id="PTHR34135:SF2">
    <property type="entry name" value="LYSOZYME"/>
    <property type="match status" value="1"/>
</dbReference>
<accession>A0A845QIX1</accession>
<dbReference type="InterPro" id="IPR002053">
    <property type="entry name" value="Glyco_hydro_25"/>
</dbReference>
<dbReference type="SUPFAM" id="SSF51445">
    <property type="entry name" value="(Trans)glycosidases"/>
    <property type="match status" value="1"/>
</dbReference>
<gene>
    <name evidence="3" type="ORF">D0435_05225</name>
</gene>
<dbReference type="RefSeq" id="WP_160201336.1">
    <property type="nucleotide sequence ID" value="NZ_QXWK01000009.1"/>
</dbReference>
<dbReference type="AlphaFoldDB" id="A0A845QIX1"/>
<evidence type="ECO:0000256" key="1">
    <source>
        <dbReference type="ARBA" id="ARBA00010646"/>
    </source>
</evidence>
<organism evidence="3 4">
    <name type="scientific">Anaerotruncus colihominis</name>
    <dbReference type="NCBI Taxonomy" id="169435"/>
    <lineage>
        <taxon>Bacteria</taxon>
        <taxon>Bacillati</taxon>
        <taxon>Bacillota</taxon>
        <taxon>Clostridia</taxon>
        <taxon>Eubacteriales</taxon>
        <taxon>Oscillospiraceae</taxon>
        <taxon>Anaerotruncus</taxon>
    </lineage>
</organism>
<reference evidence="3 4" key="1">
    <citation type="submission" date="2018-08" db="EMBL/GenBank/DDBJ databases">
        <title>Murine metabolic-syndrome-specific gut microbial biobank.</title>
        <authorList>
            <person name="Liu C."/>
        </authorList>
    </citation>
    <scope>NUCLEOTIDE SEQUENCE [LARGE SCALE GENOMIC DNA]</scope>
    <source>
        <strain evidence="3 4">28</strain>
    </source>
</reference>
<protein>
    <recommendedName>
        <fullName evidence="5">Lysozyme</fullName>
    </recommendedName>
</protein>
<dbReference type="GO" id="GO:0009253">
    <property type="term" value="P:peptidoglycan catabolic process"/>
    <property type="evidence" value="ECO:0007669"/>
    <property type="project" value="InterPro"/>
</dbReference>
<dbReference type="EMBL" id="QXWK01000009">
    <property type="protein sequence ID" value="NBH61051.1"/>
    <property type="molecule type" value="Genomic_DNA"/>
</dbReference>
<evidence type="ECO:0008006" key="5">
    <source>
        <dbReference type="Google" id="ProtNLM"/>
    </source>
</evidence>
<keyword evidence="2" id="KW-0812">Transmembrane</keyword>
<feature type="transmembrane region" description="Helical" evidence="2">
    <location>
        <begin position="21"/>
        <end position="45"/>
    </location>
</feature>
<dbReference type="GO" id="GO:0003796">
    <property type="term" value="F:lysozyme activity"/>
    <property type="evidence" value="ECO:0007669"/>
    <property type="project" value="InterPro"/>
</dbReference>
<dbReference type="PANTHER" id="PTHR34135">
    <property type="entry name" value="LYSOZYME"/>
    <property type="match status" value="1"/>
</dbReference>
<dbReference type="PROSITE" id="PS51904">
    <property type="entry name" value="GLYCOSYL_HYDROL_F25_2"/>
    <property type="match status" value="1"/>
</dbReference>
<evidence type="ECO:0000313" key="4">
    <source>
        <dbReference type="Proteomes" id="UP000446866"/>
    </source>
</evidence>
<dbReference type="Proteomes" id="UP000446866">
    <property type="component" value="Unassembled WGS sequence"/>
</dbReference>
<evidence type="ECO:0000313" key="3">
    <source>
        <dbReference type="EMBL" id="NBH61051.1"/>
    </source>
</evidence>
<proteinExistence type="inferred from homology"/>
<sequence>MKKKKKVGKKLKKNMPTLSKTAKLIIAAAAVFMFVCTFSIFYVVLGSYDGLGLPRSMPEHDYQLSGISKEKGRLSYEDDNFKTVAGIDVSYYQKKIDWKKVKADGIDFAMIRLGYRGYEGGDLTLDSRFKENLSGAKKADIHVGVYFFSQAVTVEEAVEEAKYVIRHIRGRGVTYPVVFDMEPISGAHRIDDLSVLDKTEIADAFCQIIERNGYTPMIYGNPTWLLENLDLRYLTRYDIWLAHYTDETDYAGKFKFWQYTDSGKVKGIKGKVDLNLMFKKK</sequence>
<name>A0A845QIX1_9FIRM</name>
<comment type="similarity">
    <text evidence="1">Belongs to the glycosyl hydrolase 25 family.</text>
</comment>
<comment type="caution">
    <text evidence="3">The sequence shown here is derived from an EMBL/GenBank/DDBJ whole genome shotgun (WGS) entry which is preliminary data.</text>
</comment>
<dbReference type="Pfam" id="PF01183">
    <property type="entry name" value="Glyco_hydro_25"/>
    <property type="match status" value="1"/>
</dbReference>
<dbReference type="CDD" id="cd06414">
    <property type="entry name" value="GH25_LytC-like"/>
    <property type="match status" value="1"/>
</dbReference>
<keyword evidence="2" id="KW-1133">Transmembrane helix</keyword>
<evidence type="ECO:0000256" key="2">
    <source>
        <dbReference type="SAM" id="Phobius"/>
    </source>
</evidence>
<dbReference type="InterPro" id="IPR017853">
    <property type="entry name" value="GH"/>
</dbReference>